<reference evidence="2 3" key="1">
    <citation type="submission" date="2024-02" db="EMBL/GenBank/DDBJ databases">
        <authorList>
            <person name="Chen Y."/>
            <person name="Shah S."/>
            <person name="Dougan E. K."/>
            <person name="Thang M."/>
            <person name="Chan C."/>
        </authorList>
    </citation>
    <scope>NUCLEOTIDE SEQUENCE [LARGE SCALE GENOMIC DNA]</scope>
</reference>
<dbReference type="SUPFAM" id="SSF50156">
    <property type="entry name" value="PDZ domain-like"/>
    <property type="match status" value="1"/>
</dbReference>
<protein>
    <submittedName>
        <fullName evidence="2">PDZ domain-containing protein</fullName>
    </submittedName>
</protein>
<keyword evidence="3" id="KW-1185">Reference proteome</keyword>
<evidence type="ECO:0000313" key="2">
    <source>
        <dbReference type="EMBL" id="CAK9085012.1"/>
    </source>
</evidence>
<dbReference type="InterPro" id="IPR036034">
    <property type="entry name" value="PDZ_sf"/>
</dbReference>
<accession>A0ABP0QDE9</accession>
<dbReference type="EMBL" id="CAXAMM010039240">
    <property type="protein sequence ID" value="CAK9085012.1"/>
    <property type="molecule type" value="Genomic_DNA"/>
</dbReference>
<evidence type="ECO:0000259" key="1">
    <source>
        <dbReference type="PROSITE" id="PS50106"/>
    </source>
</evidence>
<comment type="caution">
    <text evidence="2">The sequence shown here is derived from an EMBL/GenBank/DDBJ whole genome shotgun (WGS) entry which is preliminary data.</text>
</comment>
<evidence type="ECO:0000313" key="3">
    <source>
        <dbReference type="Proteomes" id="UP001642464"/>
    </source>
</evidence>
<gene>
    <name evidence="2" type="ORF">SCF082_LOCUS40284</name>
</gene>
<dbReference type="PROSITE" id="PS50106">
    <property type="entry name" value="PDZ"/>
    <property type="match status" value="1"/>
</dbReference>
<dbReference type="Proteomes" id="UP001642464">
    <property type="component" value="Unassembled WGS sequence"/>
</dbReference>
<dbReference type="InterPro" id="IPR001478">
    <property type="entry name" value="PDZ"/>
</dbReference>
<organism evidence="2 3">
    <name type="scientific">Durusdinium trenchii</name>
    <dbReference type="NCBI Taxonomy" id="1381693"/>
    <lineage>
        <taxon>Eukaryota</taxon>
        <taxon>Sar</taxon>
        <taxon>Alveolata</taxon>
        <taxon>Dinophyceae</taxon>
        <taxon>Suessiales</taxon>
        <taxon>Symbiodiniaceae</taxon>
        <taxon>Durusdinium</taxon>
    </lineage>
</organism>
<sequence>MRCTCLKSKLLFTAPGGPTVLEPPLKLRQTGNVVVPDTLGVNLDYKDSAMGAVIKEVRPTGLVATWNSKDSSKAMVTGDRILEVGGKSYKGSALIEALKTVPKDAELKLTVLKY</sequence>
<feature type="domain" description="PDZ" evidence="1">
    <location>
        <begin position="24"/>
        <end position="113"/>
    </location>
</feature>
<name>A0ABP0QDE9_9DINO</name>
<proteinExistence type="predicted"/>
<dbReference type="Gene3D" id="2.30.42.10">
    <property type="match status" value="1"/>
</dbReference>